<protein>
    <submittedName>
        <fullName evidence="3">Amidohydrolase family protein</fullName>
    </submittedName>
</protein>
<sequence length="418" mass="43223">MTAKAAALIACMLVASTALAQDVLIRNATVHTAGAQGTLRNADVLVRNGVIQSVGNGLAAPAGASVVDAEGKALTPALFGGITEIGIEEVSGESSTDDAAVTLANQPMRPEFDVTLAYNPASVLVPVARVEGIGFTLLGATTGGSFIAGQGGVVRLDGSADPIGPKALFVRLGSGALGLSGNSRAAQWMLLDQMVAEARGRVPADSPHALLTPAGRATLARYLAGNGRIVVAVNRAADIRQLLRWSQREQVRIAIAGGAEAWKLAPQLAQARVPVFVDALAALPSDFDQIGTTLENAARLRAAGVPVGFHQAGDSSHNARKIRQLAGNAVVNGLPWEDGLAGLTRVPAEAFGVADRVGTIAPGKLADLVLWSGDPLDVANTAEQVWLGGRAMPMRSRQTELRDRYLRDAGALPRAYTK</sequence>
<dbReference type="InterPro" id="IPR051781">
    <property type="entry name" value="Metallo-dep_Hydrolase"/>
</dbReference>
<dbReference type="Pfam" id="PF01979">
    <property type="entry name" value="Amidohydro_1"/>
    <property type="match status" value="1"/>
</dbReference>
<evidence type="ECO:0000256" key="1">
    <source>
        <dbReference type="SAM" id="SignalP"/>
    </source>
</evidence>
<dbReference type="PANTHER" id="PTHR43135:SF3">
    <property type="entry name" value="ALPHA-D-RIBOSE 1-METHYLPHOSPHONATE 5-TRIPHOSPHATE DIPHOSPHATASE"/>
    <property type="match status" value="1"/>
</dbReference>
<name>A0ABU9IW77_9GAMM</name>
<dbReference type="Proteomes" id="UP001459204">
    <property type="component" value="Unassembled WGS sequence"/>
</dbReference>
<keyword evidence="4" id="KW-1185">Reference proteome</keyword>
<comment type="caution">
    <text evidence="3">The sequence shown here is derived from an EMBL/GenBank/DDBJ whole genome shotgun (WGS) entry which is preliminary data.</text>
</comment>
<dbReference type="PANTHER" id="PTHR43135">
    <property type="entry name" value="ALPHA-D-RIBOSE 1-METHYLPHOSPHONATE 5-TRIPHOSPHATE DIPHOSPHATASE"/>
    <property type="match status" value="1"/>
</dbReference>
<evidence type="ECO:0000259" key="2">
    <source>
        <dbReference type="Pfam" id="PF01979"/>
    </source>
</evidence>
<organism evidence="3 4">
    <name type="scientific">Pseudoxanthomonas putridarboris</name>
    <dbReference type="NCBI Taxonomy" id="752605"/>
    <lineage>
        <taxon>Bacteria</taxon>
        <taxon>Pseudomonadati</taxon>
        <taxon>Pseudomonadota</taxon>
        <taxon>Gammaproteobacteria</taxon>
        <taxon>Lysobacterales</taxon>
        <taxon>Lysobacteraceae</taxon>
        <taxon>Pseudoxanthomonas</taxon>
    </lineage>
</organism>
<dbReference type="InterPro" id="IPR011059">
    <property type="entry name" value="Metal-dep_hydrolase_composite"/>
</dbReference>
<feature type="domain" description="Amidohydrolase-related" evidence="2">
    <location>
        <begin position="289"/>
        <end position="375"/>
    </location>
</feature>
<dbReference type="RefSeq" id="WP_341724395.1">
    <property type="nucleotide sequence ID" value="NZ_JBBWWT010000001.1"/>
</dbReference>
<dbReference type="InterPro" id="IPR032466">
    <property type="entry name" value="Metal_Hydrolase"/>
</dbReference>
<dbReference type="SUPFAM" id="SSF51556">
    <property type="entry name" value="Metallo-dependent hydrolases"/>
    <property type="match status" value="1"/>
</dbReference>
<dbReference type="SUPFAM" id="SSF51338">
    <property type="entry name" value="Composite domain of metallo-dependent hydrolases"/>
    <property type="match status" value="1"/>
</dbReference>
<reference evidence="3 4" key="1">
    <citation type="submission" date="2024-04" db="EMBL/GenBank/DDBJ databases">
        <title>Draft genome sequence of Pseudoxanthomonas putridarboris WD12.</title>
        <authorList>
            <person name="Oh J."/>
        </authorList>
    </citation>
    <scope>NUCLEOTIDE SEQUENCE [LARGE SCALE GENOMIC DNA]</scope>
    <source>
        <strain evidence="3 4">WD12</strain>
    </source>
</reference>
<proteinExistence type="predicted"/>
<dbReference type="EMBL" id="JBBWWT010000001">
    <property type="protein sequence ID" value="MEL1263203.1"/>
    <property type="molecule type" value="Genomic_DNA"/>
</dbReference>
<dbReference type="Gene3D" id="2.30.40.10">
    <property type="entry name" value="Urease, subunit C, domain 1"/>
    <property type="match status" value="1"/>
</dbReference>
<dbReference type="Gene3D" id="3.20.20.140">
    <property type="entry name" value="Metal-dependent hydrolases"/>
    <property type="match status" value="1"/>
</dbReference>
<accession>A0ABU9IW77</accession>
<feature type="signal peptide" evidence="1">
    <location>
        <begin position="1"/>
        <end position="20"/>
    </location>
</feature>
<evidence type="ECO:0000313" key="3">
    <source>
        <dbReference type="EMBL" id="MEL1263203.1"/>
    </source>
</evidence>
<gene>
    <name evidence="3" type="ORF">AAD027_02330</name>
</gene>
<dbReference type="InterPro" id="IPR006680">
    <property type="entry name" value="Amidohydro-rel"/>
</dbReference>
<feature type="chain" id="PRO_5046395373" evidence="1">
    <location>
        <begin position="21"/>
        <end position="418"/>
    </location>
</feature>
<keyword evidence="1" id="KW-0732">Signal</keyword>
<evidence type="ECO:0000313" key="4">
    <source>
        <dbReference type="Proteomes" id="UP001459204"/>
    </source>
</evidence>